<dbReference type="AlphaFoldDB" id="A0A0U3CG44"/>
<keyword evidence="2" id="KW-1185">Reference proteome</keyword>
<evidence type="ECO:0008006" key="3">
    <source>
        <dbReference type="Google" id="ProtNLM"/>
    </source>
</evidence>
<organism evidence="1 2">
    <name type="scientific">Roseateles depolymerans</name>
    <dbReference type="NCBI Taxonomy" id="76731"/>
    <lineage>
        <taxon>Bacteria</taxon>
        <taxon>Pseudomonadati</taxon>
        <taxon>Pseudomonadota</taxon>
        <taxon>Betaproteobacteria</taxon>
        <taxon>Burkholderiales</taxon>
        <taxon>Sphaerotilaceae</taxon>
        <taxon>Roseateles</taxon>
    </lineage>
</organism>
<sequence length="346" mass="36351" precursor="true">MTFIPCDMRRQAAALPLLVPLCFGLVSTDVAAQAAITTVSTTATASVFDEHQWPPTQSLDRPGSVSSHVALDRQSGGLAGSAWATAVGTVGYGHMQLRTFGGATLDGAGPVGEVSAYAEATASLYDSFMVSCPTCVAGTEATVTFRVRAEGTAAVDGRLVTTPDRADADFSAYSAVSSSFFMNATDANDPTQPVGTGMFQSELRWHYGGSYHDRPIWGDTLSARFILGNPLSFSWSSTLQGNSRVANYTEVGSMAGWSAFNADYSSTFYWGGIVEVRDSSGALLTDITAFNDSGINYANALPPTPVPEPATLWLMLCGAAGVMALARWRREPAPRAHGANAARGDA</sequence>
<protein>
    <recommendedName>
        <fullName evidence="3">PEP-CTERM protein-sorting domain-containing protein</fullName>
    </recommendedName>
</protein>
<dbReference type="RefSeq" id="WP_083525696.1">
    <property type="nucleotide sequence ID" value="NZ_CP013729.1"/>
</dbReference>
<dbReference type="InterPro" id="IPR013424">
    <property type="entry name" value="Ice-binding_C"/>
</dbReference>
<gene>
    <name evidence="1" type="ORF">RD2015_3196</name>
</gene>
<evidence type="ECO:0000313" key="1">
    <source>
        <dbReference type="EMBL" id="ALV07656.1"/>
    </source>
</evidence>
<name>A0A0U3CG44_9BURK</name>
<dbReference type="STRING" id="76731.RD2015_3196"/>
<proteinExistence type="predicted"/>
<accession>A0A0U3CG44</accession>
<dbReference type="EMBL" id="CP013729">
    <property type="protein sequence ID" value="ALV07656.1"/>
    <property type="molecule type" value="Genomic_DNA"/>
</dbReference>
<dbReference type="KEGG" id="rdp:RD2015_3196"/>
<dbReference type="OrthoDB" id="8562739at2"/>
<reference evidence="1 2" key="1">
    <citation type="submission" date="2015-12" db="EMBL/GenBank/DDBJ databases">
        <title>Complete genome of Roseateles depolymerans KCTC 42856.</title>
        <authorList>
            <person name="Kim K.M."/>
        </authorList>
    </citation>
    <scope>NUCLEOTIDE SEQUENCE [LARGE SCALE GENOMIC DNA]</scope>
    <source>
        <strain evidence="1 2">KCTC 42856</strain>
    </source>
</reference>
<evidence type="ECO:0000313" key="2">
    <source>
        <dbReference type="Proteomes" id="UP000060699"/>
    </source>
</evidence>
<dbReference type="Proteomes" id="UP000060699">
    <property type="component" value="Chromosome"/>
</dbReference>
<dbReference type="NCBIfam" id="TIGR02595">
    <property type="entry name" value="PEP_CTERM"/>
    <property type="match status" value="1"/>
</dbReference>